<dbReference type="AlphaFoldDB" id="A0A3N0CJP7"/>
<proteinExistence type="predicted"/>
<evidence type="ECO:0000313" key="2">
    <source>
        <dbReference type="EMBL" id="RNL63163.1"/>
    </source>
</evidence>
<dbReference type="RefSeq" id="WP_123228455.1">
    <property type="nucleotide sequence ID" value="NZ_RJSE01000007.1"/>
</dbReference>
<dbReference type="EMBL" id="RJSE01000007">
    <property type="protein sequence ID" value="RNL63163.1"/>
    <property type="molecule type" value="Genomic_DNA"/>
</dbReference>
<protein>
    <submittedName>
        <fullName evidence="2">Uncharacterized protein</fullName>
    </submittedName>
</protein>
<name>A0A3N0CJP7_9ACTN</name>
<feature type="region of interest" description="Disordered" evidence="1">
    <location>
        <begin position="1"/>
        <end position="36"/>
    </location>
</feature>
<feature type="compositionally biased region" description="Basic residues" evidence="1">
    <location>
        <begin position="10"/>
        <end position="27"/>
    </location>
</feature>
<dbReference type="Proteomes" id="UP000267128">
    <property type="component" value="Unassembled WGS sequence"/>
</dbReference>
<gene>
    <name evidence="2" type="ORF">EFK50_15780</name>
</gene>
<comment type="caution">
    <text evidence="2">The sequence shown here is derived from an EMBL/GenBank/DDBJ whole genome shotgun (WGS) entry which is preliminary data.</text>
</comment>
<organism evidence="2 3">
    <name type="scientific">Nocardioides marmoriginsengisoli</name>
    <dbReference type="NCBI Taxonomy" id="661483"/>
    <lineage>
        <taxon>Bacteria</taxon>
        <taxon>Bacillati</taxon>
        <taxon>Actinomycetota</taxon>
        <taxon>Actinomycetes</taxon>
        <taxon>Propionibacteriales</taxon>
        <taxon>Nocardioidaceae</taxon>
        <taxon>Nocardioides</taxon>
    </lineage>
</organism>
<evidence type="ECO:0000313" key="3">
    <source>
        <dbReference type="Proteomes" id="UP000267128"/>
    </source>
</evidence>
<reference evidence="2 3" key="1">
    <citation type="submission" date="2018-11" db="EMBL/GenBank/DDBJ databases">
        <authorList>
            <person name="Li F."/>
        </authorList>
    </citation>
    <scope>NUCLEOTIDE SEQUENCE [LARGE SCALE GENOMIC DNA]</scope>
    <source>
        <strain evidence="2 3">Gsoil 097</strain>
    </source>
</reference>
<accession>A0A3N0CJP7</accession>
<evidence type="ECO:0000256" key="1">
    <source>
        <dbReference type="SAM" id="MobiDB-lite"/>
    </source>
</evidence>
<sequence length="154" mass="16141">MPSPDETPPRHRKPGRAQKRGRAIPGRRIRDGGPADCGCPPGYHEYGAHAPGAWPDADINPPPPGAYPVEDLAGMSTGAAALLLHRATLEAEAEAATCAHIVITRDVATGVVTSSGPFDTGLEALTSAHDFLERQRAADPARAFTLTVAPLFPH</sequence>
<keyword evidence="3" id="KW-1185">Reference proteome</keyword>